<evidence type="ECO:0000313" key="3">
    <source>
        <dbReference type="EMBL" id="HIZ35752.1"/>
    </source>
</evidence>
<proteinExistence type="predicted"/>
<organism evidence="3 4">
    <name type="scientific">Candidatus Ruania gallistercoris</name>
    <dbReference type="NCBI Taxonomy" id="2838746"/>
    <lineage>
        <taxon>Bacteria</taxon>
        <taxon>Bacillati</taxon>
        <taxon>Actinomycetota</taxon>
        <taxon>Actinomycetes</taxon>
        <taxon>Micrococcales</taxon>
        <taxon>Ruaniaceae</taxon>
        <taxon>Ruania</taxon>
    </lineage>
</organism>
<evidence type="ECO:0000259" key="2">
    <source>
        <dbReference type="Pfam" id="PF07687"/>
    </source>
</evidence>
<feature type="binding site" evidence="1">
    <location>
        <position position="201"/>
    </location>
    <ligand>
        <name>Mn(2+)</name>
        <dbReference type="ChEBI" id="CHEBI:29035"/>
        <label>2</label>
    </ligand>
</feature>
<dbReference type="AlphaFoldDB" id="A0A9D2J4A9"/>
<keyword evidence="1" id="KW-0464">Manganese</keyword>
<sequence length="423" mass="43250">MDAAATTGISQLRRDLHRRPELGFTEIETAARVIAELTGSADELRYGGEVLDTTAAPSLPTDAELAEARDRARAAGVHADLVDALGHGATGVVATVAGNRPGPVVGLRFDMDALPVTEDDSEEHLPAREGFASERDGVMHACGHDGHTAIGVYLVKQLAADRDFPGTVRAIFQPAEEGVCGATPMVAAGVCDGVQVMAGVHLGMDLPVGEVAGGVDGVMATRKFAVTITGQAAHAALAPAQGRNALLAGAATALGLHTLPPISGATTRVNVGRMTAGTTANVIAERAELAAEIRASEDAALATLDERAEQVVAGAATMYGVSATTTTTGASLVARCDDDVVSPLLAAAENVPAITRAHRVGVMNASDDITVMMHAVQEAGGRVSYAVVGASNPAPHHNRRFDLDEAALPLAVDWLVAAVRAGM</sequence>
<dbReference type="Pfam" id="PF07687">
    <property type="entry name" value="M20_dimer"/>
    <property type="match status" value="1"/>
</dbReference>
<comment type="cofactor">
    <cofactor evidence="1">
        <name>Mn(2+)</name>
        <dbReference type="ChEBI" id="CHEBI:29035"/>
    </cofactor>
    <text evidence="1">The Mn(2+) ion enhances activity.</text>
</comment>
<protein>
    <submittedName>
        <fullName evidence="3">Amidohydrolase</fullName>
    </submittedName>
</protein>
<dbReference type="GO" id="GO:0071713">
    <property type="term" value="F:para-aminobenzoyl-glutamate hydrolase activity"/>
    <property type="evidence" value="ECO:0007669"/>
    <property type="project" value="TreeGrafter"/>
</dbReference>
<feature type="binding site" evidence="1">
    <location>
        <position position="142"/>
    </location>
    <ligand>
        <name>Mn(2+)</name>
        <dbReference type="ChEBI" id="CHEBI:29035"/>
        <label>2</label>
    </ligand>
</feature>
<dbReference type="EMBL" id="DXBY01000139">
    <property type="protein sequence ID" value="HIZ35752.1"/>
    <property type="molecule type" value="Genomic_DNA"/>
</dbReference>
<dbReference type="GO" id="GO:0046872">
    <property type="term" value="F:metal ion binding"/>
    <property type="evidence" value="ECO:0007669"/>
    <property type="project" value="UniProtKB-KW"/>
</dbReference>
<reference evidence="3" key="1">
    <citation type="journal article" date="2021" name="PeerJ">
        <title>Extensive microbial diversity within the chicken gut microbiome revealed by metagenomics and culture.</title>
        <authorList>
            <person name="Gilroy R."/>
            <person name="Ravi A."/>
            <person name="Getino M."/>
            <person name="Pursley I."/>
            <person name="Horton D.L."/>
            <person name="Alikhan N.F."/>
            <person name="Baker D."/>
            <person name="Gharbi K."/>
            <person name="Hall N."/>
            <person name="Watson M."/>
            <person name="Adriaenssens E.M."/>
            <person name="Foster-Nyarko E."/>
            <person name="Jarju S."/>
            <person name="Secka A."/>
            <person name="Antonio M."/>
            <person name="Oren A."/>
            <person name="Chaudhuri R.R."/>
            <person name="La Ragione R."/>
            <person name="Hildebrand F."/>
            <person name="Pallen M.J."/>
        </authorList>
    </citation>
    <scope>NUCLEOTIDE SEQUENCE</scope>
    <source>
        <strain evidence="3">ChiGjej4B4-7305</strain>
    </source>
</reference>
<evidence type="ECO:0000256" key="1">
    <source>
        <dbReference type="PIRSR" id="PIRSR005962-1"/>
    </source>
</evidence>
<dbReference type="GO" id="GO:0046657">
    <property type="term" value="P:folic acid catabolic process"/>
    <property type="evidence" value="ECO:0007669"/>
    <property type="project" value="TreeGrafter"/>
</dbReference>
<dbReference type="PANTHER" id="PTHR30575">
    <property type="entry name" value="PEPTIDASE M20"/>
    <property type="match status" value="1"/>
</dbReference>
<feature type="binding site" evidence="1">
    <location>
        <position position="144"/>
    </location>
    <ligand>
        <name>Mn(2+)</name>
        <dbReference type="ChEBI" id="CHEBI:29035"/>
        <label>2</label>
    </ligand>
</feature>
<dbReference type="PIRSF" id="PIRSF005962">
    <property type="entry name" value="Pept_M20D_amidohydro"/>
    <property type="match status" value="1"/>
</dbReference>
<dbReference type="Pfam" id="PF01546">
    <property type="entry name" value="Peptidase_M20"/>
    <property type="match status" value="1"/>
</dbReference>
<dbReference type="SUPFAM" id="SSF55031">
    <property type="entry name" value="Bacterial exopeptidase dimerisation domain"/>
    <property type="match status" value="1"/>
</dbReference>
<feature type="binding site" evidence="1">
    <location>
        <position position="177"/>
    </location>
    <ligand>
        <name>Mn(2+)</name>
        <dbReference type="ChEBI" id="CHEBI:29035"/>
        <label>2</label>
    </ligand>
</feature>
<dbReference type="InterPro" id="IPR017439">
    <property type="entry name" value="Amidohydrolase"/>
</dbReference>
<dbReference type="InterPro" id="IPR036264">
    <property type="entry name" value="Bact_exopeptidase_dim_dom"/>
</dbReference>
<dbReference type="InterPro" id="IPR052030">
    <property type="entry name" value="Peptidase_M20/M20A_hydrolases"/>
</dbReference>
<evidence type="ECO:0000313" key="4">
    <source>
        <dbReference type="Proteomes" id="UP000824037"/>
    </source>
</evidence>
<dbReference type="PANTHER" id="PTHR30575:SF3">
    <property type="entry name" value="PEPTIDASE M20 DIMERISATION DOMAIN-CONTAINING PROTEIN"/>
    <property type="match status" value="1"/>
</dbReference>
<dbReference type="NCBIfam" id="TIGR01891">
    <property type="entry name" value="amidohydrolases"/>
    <property type="match status" value="1"/>
</dbReference>
<dbReference type="SUPFAM" id="SSF53187">
    <property type="entry name" value="Zn-dependent exopeptidases"/>
    <property type="match status" value="1"/>
</dbReference>
<accession>A0A9D2J4A9</accession>
<dbReference type="InterPro" id="IPR011650">
    <property type="entry name" value="Peptidase_M20_dimer"/>
</dbReference>
<feature type="binding site" evidence="1">
    <location>
        <position position="397"/>
    </location>
    <ligand>
        <name>Mn(2+)</name>
        <dbReference type="ChEBI" id="CHEBI:29035"/>
        <label>1</label>
    </ligand>
</feature>
<dbReference type="Gene3D" id="3.40.630.10">
    <property type="entry name" value="Zn peptidases"/>
    <property type="match status" value="2"/>
</dbReference>
<feature type="domain" description="Peptidase M20 dimerisation" evidence="2">
    <location>
        <begin position="224"/>
        <end position="313"/>
    </location>
</feature>
<comment type="caution">
    <text evidence="3">The sequence shown here is derived from an EMBL/GenBank/DDBJ whole genome shotgun (WGS) entry which is preliminary data.</text>
</comment>
<name>A0A9D2J4A9_9MICO</name>
<gene>
    <name evidence="3" type="ORF">H9815_08230</name>
</gene>
<keyword evidence="1" id="KW-0479">Metal-binding</keyword>
<dbReference type="GO" id="GO:0016805">
    <property type="term" value="F:dipeptidase activity"/>
    <property type="evidence" value="ECO:0007669"/>
    <property type="project" value="TreeGrafter"/>
</dbReference>
<dbReference type="Proteomes" id="UP000824037">
    <property type="component" value="Unassembled WGS sequence"/>
</dbReference>
<dbReference type="InterPro" id="IPR002933">
    <property type="entry name" value="Peptidase_M20"/>
</dbReference>
<dbReference type="GO" id="GO:0005737">
    <property type="term" value="C:cytoplasm"/>
    <property type="evidence" value="ECO:0007669"/>
    <property type="project" value="TreeGrafter"/>
</dbReference>
<reference evidence="3" key="2">
    <citation type="submission" date="2021-04" db="EMBL/GenBank/DDBJ databases">
        <authorList>
            <person name="Gilroy R."/>
        </authorList>
    </citation>
    <scope>NUCLEOTIDE SEQUENCE</scope>
    <source>
        <strain evidence="3">ChiGjej4B4-7305</strain>
    </source>
</reference>